<dbReference type="PROSITE" id="PS50082">
    <property type="entry name" value="WD_REPEATS_2"/>
    <property type="match status" value="7"/>
</dbReference>
<dbReference type="SUPFAM" id="SSF48452">
    <property type="entry name" value="TPR-like"/>
    <property type="match status" value="1"/>
</dbReference>
<dbReference type="SMART" id="SM00320">
    <property type="entry name" value="WD40"/>
    <property type="match status" value="7"/>
</dbReference>
<dbReference type="InterPro" id="IPR011990">
    <property type="entry name" value="TPR-like_helical_dom_sf"/>
</dbReference>
<comment type="caution">
    <text evidence="6">The sequence shown here is derived from an EMBL/GenBank/DDBJ whole genome shotgun (WGS) entry which is preliminary data.</text>
</comment>
<dbReference type="PANTHER" id="PTHR19848:SF8">
    <property type="entry name" value="F-BOX AND WD REPEAT DOMAIN CONTAINING 7"/>
    <property type="match status" value="1"/>
</dbReference>
<dbReference type="CDD" id="cd00200">
    <property type="entry name" value="WD40"/>
    <property type="match status" value="1"/>
</dbReference>
<keyword evidence="7" id="KW-1185">Reference proteome</keyword>
<evidence type="ECO:0000313" key="7">
    <source>
        <dbReference type="Proteomes" id="UP001195769"/>
    </source>
</evidence>
<reference evidence="6" key="1">
    <citation type="journal article" date="2020" name="New Phytol.">
        <title>Comparative genomics reveals dynamic genome evolution in host specialist ectomycorrhizal fungi.</title>
        <authorList>
            <person name="Lofgren L.A."/>
            <person name="Nguyen N.H."/>
            <person name="Vilgalys R."/>
            <person name="Ruytinx J."/>
            <person name="Liao H.L."/>
            <person name="Branco S."/>
            <person name="Kuo A."/>
            <person name="LaButti K."/>
            <person name="Lipzen A."/>
            <person name="Andreopoulos W."/>
            <person name="Pangilinan J."/>
            <person name="Riley R."/>
            <person name="Hundley H."/>
            <person name="Na H."/>
            <person name="Barry K."/>
            <person name="Grigoriev I.V."/>
            <person name="Stajich J.E."/>
            <person name="Kennedy P.G."/>
        </authorList>
    </citation>
    <scope>NUCLEOTIDE SEQUENCE</scope>
    <source>
        <strain evidence="6">FC203</strain>
    </source>
</reference>
<feature type="repeat" description="WD" evidence="3">
    <location>
        <begin position="238"/>
        <end position="279"/>
    </location>
</feature>
<dbReference type="InterPro" id="IPR020472">
    <property type="entry name" value="WD40_PAC1"/>
</dbReference>
<feature type="repeat" description="WD" evidence="3">
    <location>
        <begin position="153"/>
        <end position="194"/>
    </location>
</feature>
<dbReference type="PANTHER" id="PTHR19848">
    <property type="entry name" value="WD40 REPEAT PROTEIN"/>
    <property type="match status" value="1"/>
</dbReference>
<protein>
    <submittedName>
        <fullName evidence="6">WD40-repeat-containing domain protein</fullName>
    </submittedName>
</protein>
<dbReference type="SUPFAM" id="SSF50978">
    <property type="entry name" value="WD40 repeat-like"/>
    <property type="match status" value="1"/>
</dbReference>
<dbReference type="Pfam" id="PF00400">
    <property type="entry name" value="WD40"/>
    <property type="match status" value="3"/>
</dbReference>
<dbReference type="InterPro" id="IPR015943">
    <property type="entry name" value="WD40/YVTN_repeat-like_dom_sf"/>
</dbReference>
<sequence length="609" mass="67199">MSVELSDAARNADFIVKEPSTQSRIMLGHKSSVLAAAFFKDGRRVVTSSSDKTLRIWDVQKEALVGAPFEGHKGWVRAVAISPDDRRIASGGEDKTIILWNVDNKQKTLDPLVKHARDVNSLCFSPDGKKLASGSSDCTVVVWDAETGAVLATLRHNSMVLTVVFSPDGLKLASGSKDNTIRVWRTNDTEVLLEFNAHQDRVRSVAWSHDGQQLVSTSYDQTVKFWNSSNADQIGQPCAGHTAWIYSLAISFNNSFIATASCDNTVRLWSTKTHQQIGQALEHTSWIGCVVISPNGELLMSGDGDGKVWLWSIKNILEEYHAEDRLKDEQQQLLTNAAGNVLSTPFITDIDRNDIQAQPRNEDSDNCDIKNHYSSDTHAASSILSFSSPFDSLPMNPTEIDTDGDSCNSYASRSVVMARNSDWDQALRDAVNSIDIRPSLMGCISKGIALCGKGQVWNAMEAFDLAFTFATHDSITINLLLLIKAIALFNAGHREEAIRRVQDLAIACQHLDTLSCNVVNSYLHVRLATIAFENGRYFEAAEQFTEVLITNMNMAGSSLRAALCESRLKIFTVVCHNNVTTLPIIDDMRFAALWLGLRFIMANHPPTTV</sequence>
<dbReference type="Proteomes" id="UP001195769">
    <property type="component" value="Unassembled WGS sequence"/>
</dbReference>
<dbReference type="InterPro" id="IPR019775">
    <property type="entry name" value="WD40_repeat_CS"/>
</dbReference>
<dbReference type="PRINTS" id="PR00320">
    <property type="entry name" value="GPROTEINBRPT"/>
</dbReference>
<dbReference type="PROSITE" id="PS50294">
    <property type="entry name" value="WD_REPEATS_REGION"/>
    <property type="match status" value="7"/>
</dbReference>
<dbReference type="InterPro" id="IPR055442">
    <property type="entry name" value="Beta-prop_EML-like_2nd"/>
</dbReference>
<keyword evidence="1 3" id="KW-0853">WD repeat</keyword>
<evidence type="ECO:0000256" key="2">
    <source>
        <dbReference type="ARBA" id="ARBA00022737"/>
    </source>
</evidence>
<feature type="repeat" description="WD" evidence="3">
    <location>
        <begin position="69"/>
        <end position="110"/>
    </location>
</feature>
<evidence type="ECO:0000256" key="4">
    <source>
        <dbReference type="SAM" id="MobiDB-lite"/>
    </source>
</evidence>
<dbReference type="Gene3D" id="2.130.10.10">
    <property type="entry name" value="YVTN repeat-like/Quinoprotein amine dehydrogenase"/>
    <property type="match status" value="3"/>
</dbReference>
<feature type="repeat" description="WD" evidence="3">
    <location>
        <begin position="26"/>
        <end position="67"/>
    </location>
</feature>
<dbReference type="Pfam" id="PF23414">
    <property type="entry name" value="Beta-prop_EML_2"/>
    <property type="match status" value="1"/>
</dbReference>
<dbReference type="GeneID" id="64666285"/>
<evidence type="ECO:0000256" key="3">
    <source>
        <dbReference type="PROSITE-ProRule" id="PRU00221"/>
    </source>
</evidence>
<feature type="domain" description="EML-like second beta-propeller" evidence="5">
    <location>
        <begin position="77"/>
        <end position="236"/>
    </location>
</feature>
<dbReference type="RefSeq" id="XP_041223839.1">
    <property type="nucleotide sequence ID" value="XM_041371987.1"/>
</dbReference>
<dbReference type="PROSITE" id="PS00678">
    <property type="entry name" value="WD_REPEATS_1"/>
    <property type="match status" value="3"/>
</dbReference>
<evidence type="ECO:0000313" key="6">
    <source>
        <dbReference type="EMBL" id="KAG1898263.1"/>
    </source>
</evidence>
<evidence type="ECO:0000256" key="1">
    <source>
        <dbReference type="ARBA" id="ARBA00022574"/>
    </source>
</evidence>
<name>A0AAD4E4P6_9AGAM</name>
<organism evidence="6 7">
    <name type="scientific">Suillus fuscotomentosus</name>
    <dbReference type="NCBI Taxonomy" id="1912939"/>
    <lineage>
        <taxon>Eukaryota</taxon>
        <taxon>Fungi</taxon>
        <taxon>Dikarya</taxon>
        <taxon>Basidiomycota</taxon>
        <taxon>Agaricomycotina</taxon>
        <taxon>Agaricomycetes</taxon>
        <taxon>Agaricomycetidae</taxon>
        <taxon>Boletales</taxon>
        <taxon>Suillineae</taxon>
        <taxon>Suillaceae</taxon>
        <taxon>Suillus</taxon>
    </lineage>
</organism>
<proteinExistence type="predicted"/>
<feature type="repeat" description="WD" evidence="3">
    <location>
        <begin position="195"/>
        <end position="236"/>
    </location>
</feature>
<dbReference type="EMBL" id="JABBWK010000040">
    <property type="protein sequence ID" value="KAG1898263.1"/>
    <property type="molecule type" value="Genomic_DNA"/>
</dbReference>
<dbReference type="InterPro" id="IPR001680">
    <property type="entry name" value="WD40_rpt"/>
</dbReference>
<accession>A0AAD4E4P6</accession>
<dbReference type="AlphaFoldDB" id="A0AAD4E4P6"/>
<feature type="region of interest" description="Disordered" evidence="4">
    <location>
        <begin position="352"/>
        <end position="371"/>
    </location>
</feature>
<feature type="repeat" description="WD" evidence="3">
    <location>
        <begin position="280"/>
        <end position="315"/>
    </location>
</feature>
<feature type="repeat" description="WD" evidence="3">
    <location>
        <begin position="112"/>
        <end position="153"/>
    </location>
</feature>
<keyword evidence="2" id="KW-0677">Repeat</keyword>
<evidence type="ECO:0000259" key="5">
    <source>
        <dbReference type="Pfam" id="PF23414"/>
    </source>
</evidence>
<dbReference type="InterPro" id="IPR036322">
    <property type="entry name" value="WD40_repeat_dom_sf"/>
</dbReference>
<gene>
    <name evidence="6" type="ORF">F5891DRAFT_480464</name>
</gene>
<dbReference type="Gene3D" id="1.25.40.10">
    <property type="entry name" value="Tetratricopeptide repeat domain"/>
    <property type="match status" value="1"/>
</dbReference>